<organism evidence="1">
    <name type="scientific">Rhizophora mucronata</name>
    <name type="common">Asiatic mangrove</name>
    <dbReference type="NCBI Taxonomy" id="61149"/>
    <lineage>
        <taxon>Eukaryota</taxon>
        <taxon>Viridiplantae</taxon>
        <taxon>Streptophyta</taxon>
        <taxon>Embryophyta</taxon>
        <taxon>Tracheophyta</taxon>
        <taxon>Spermatophyta</taxon>
        <taxon>Magnoliopsida</taxon>
        <taxon>eudicotyledons</taxon>
        <taxon>Gunneridae</taxon>
        <taxon>Pentapetalae</taxon>
        <taxon>rosids</taxon>
        <taxon>fabids</taxon>
        <taxon>Malpighiales</taxon>
        <taxon>Rhizophoraceae</taxon>
        <taxon>Rhizophora</taxon>
    </lineage>
</organism>
<reference evidence="1" key="1">
    <citation type="submission" date="2018-02" db="EMBL/GenBank/DDBJ databases">
        <title>Rhizophora mucronata_Transcriptome.</title>
        <authorList>
            <person name="Meera S.P."/>
            <person name="Sreeshan A."/>
            <person name="Augustine A."/>
        </authorList>
    </citation>
    <scope>NUCLEOTIDE SEQUENCE</scope>
    <source>
        <tissue evidence="1">Leaf</tissue>
    </source>
</reference>
<sequence length="43" mass="5123">MRAHTHTISLCLQDGRYLRLRSLDTHYRHKPQGFLTILISLFL</sequence>
<dbReference type="AlphaFoldDB" id="A0A2P2QX02"/>
<evidence type="ECO:0000313" key="1">
    <source>
        <dbReference type="EMBL" id="MBX71498.1"/>
    </source>
</evidence>
<dbReference type="EMBL" id="GGEC01091014">
    <property type="protein sequence ID" value="MBX71498.1"/>
    <property type="molecule type" value="Transcribed_RNA"/>
</dbReference>
<accession>A0A2P2QX02</accession>
<protein>
    <submittedName>
        <fullName evidence="1">Uncharacterized protein</fullName>
    </submittedName>
</protein>
<name>A0A2P2QX02_RHIMU</name>
<proteinExistence type="predicted"/>